<dbReference type="Proteomes" id="UP000063063">
    <property type="component" value="Chromosome 22"/>
</dbReference>
<dbReference type="PROSITE" id="PS50103">
    <property type="entry name" value="ZF_C3H1"/>
    <property type="match status" value="2"/>
</dbReference>
<dbReference type="GeneID" id="22575059"/>
<dbReference type="InterPro" id="IPR000571">
    <property type="entry name" value="Znf_CCCH"/>
</dbReference>
<name>A0A088RQR4_LEIPA</name>
<dbReference type="RefSeq" id="XP_010699015.1">
    <property type="nucleotide sequence ID" value="XM_010700713.1"/>
</dbReference>
<feature type="compositionally biased region" description="Polar residues" evidence="2">
    <location>
        <begin position="330"/>
        <end position="340"/>
    </location>
</feature>
<feature type="region of interest" description="Disordered" evidence="2">
    <location>
        <begin position="297"/>
        <end position="379"/>
    </location>
</feature>
<feature type="compositionally biased region" description="Low complexity" evidence="2">
    <location>
        <begin position="348"/>
        <end position="361"/>
    </location>
</feature>
<feature type="zinc finger region" description="C3H1-type" evidence="1">
    <location>
        <begin position="89"/>
        <end position="117"/>
    </location>
</feature>
<reference evidence="4 5" key="1">
    <citation type="journal article" date="2015" name="Sci. Rep.">
        <title>The genome of Leishmania panamensis: insights into genomics of the L. (Viannia) subgenus.</title>
        <authorList>
            <person name="Llanes A."/>
            <person name="Restrepo C.M."/>
            <person name="Vecchio G.D."/>
            <person name="Anguizola F.J."/>
            <person name="Lleonart R."/>
        </authorList>
    </citation>
    <scope>NUCLEOTIDE SEQUENCE [LARGE SCALE GENOMIC DNA]</scope>
    <source>
        <strain evidence="4 5">MHOM/PA/94/PSC-1</strain>
    </source>
</reference>
<keyword evidence="1" id="KW-0863">Zinc-finger</keyword>
<dbReference type="VEuPathDB" id="TriTrypDB:LPAL13_220006500"/>
<dbReference type="SMART" id="SM00356">
    <property type="entry name" value="ZnF_C3H1"/>
    <property type="match status" value="2"/>
</dbReference>
<dbReference type="GO" id="GO:0008270">
    <property type="term" value="F:zinc ion binding"/>
    <property type="evidence" value="ECO:0007669"/>
    <property type="project" value="UniProtKB-KW"/>
</dbReference>
<evidence type="ECO:0000256" key="2">
    <source>
        <dbReference type="SAM" id="MobiDB-lite"/>
    </source>
</evidence>
<accession>A0A088RQR4</accession>
<gene>
    <name evidence="4" type="ORF">LPMP_220130</name>
</gene>
<keyword evidence="5" id="KW-1185">Reference proteome</keyword>
<protein>
    <recommendedName>
        <fullName evidence="3">C3H1-type domain-containing protein</fullName>
    </recommendedName>
</protein>
<dbReference type="OrthoDB" id="278350at2759"/>
<evidence type="ECO:0000313" key="4">
    <source>
        <dbReference type="EMBL" id="AIN98308.1"/>
    </source>
</evidence>
<keyword evidence="1" id="KW-0862">Zinc</keyword>
<feature type="zinc finger region" description="C3H1-type" evidence="1">
    <location>
        <begin position="262"/>
        <end position="290"/>
    </location>
</feature>
<dbReference type="PANTHER" id="PTHR37562">
    <property type="entry name" value="C3H1-TYPE DOMAIN-CONTAINING PROTEIN-RELATED"/>
    <property type="match status" value="1"/>
</dbReference>
<dbReference type="EMBL" id="CP009391">
    <property type="protein sequence ID" value="AIN98308.1"/>
    <property type="molecule type" value="Genomic_DNA"/>
</dbReference>
<dbReference type="PANTHER" id="PTHR37562:SF5">
    <property type="entry name" value="C3H1-TYPE DOMAIN-CONTAINING PROTEIN"/>
    <property type="match status" value="1"/>
</dbReference>
<dbReference type="VEuPathDB" id="TriTrypDB:LPMP_220130"/>
<sequence length="478" mass="52281">MSAQSSSSSRLKKVRCKKWDMVHIPSIDDLEAMTEREIQSTPLPRGFCVRFLCHDMVHLFTVASIQVRVTRGALDYLHDYNQLGPNKSRNKLFLCSQYNKTKECVNGSLCRELHCVLNVEDAQDALRHLVPSNATGAPNIVTLAPAEEIIAKRLNEPFAAGTAAPAFSNMENSNPLDSILGGSSAADGTASIYMPDQLILRHSLHTRWTSSNTYLTLPSGVEFRVALPNTPTPVEAYDSGLLFVTRGAQEYFSLCMRNEQPTVTMQHCAHYSKNGICCFGEHCQFVHVVHYKARDRTDNSISDPDAVSMGSSTTNCESSRRHSVRRVSALTRTAPLNTAATGRKKVDSLISSRSASSNRDSSTPHQKAMQMPSSSGLSTPGNHVFVPSTNAWHTMGATPSCAAAMRLPPPPPAQHFPPDSIMIPTMPPQPSPLMGQTYMVMQDLNGQCYIVPHSAPSIPQAGQPGPSQPMYVMSMPFH</sequence>
<proteinExistence type="predicted"/>
<keyword evidence="1" id="KW-0479">Metal-binding</keyword>
<dbReference type="AlphaFoldDB" id="A0A088RQR4"/>
<evidence type="ECO:0000256" key="1">
    <source>
        <dbReference type="PROSITE-ProRule" id="PRU00723"/>
    </source>
</evidence>
<dbReference type="KEGG" id="lpan:LPMP_220130"/>
<organism evidence="4 5">
    <name type="scientific">Leishmania panamensis</name>
    <dbReference type="NCBI Taxonomy" id="5679"/>
    <lineage>
        <taxon>Eukaryota</taxon>
        <taxon>Discoba</taxon>
        <taxon>Euglenozoa</taxon>
        <taxon>Kinetoplastea</taxon>
        <taxon>Metakinetoplastina</taxon>
        <taxon>Trypanosomatida</taxon>
        <taxon>Trypanosomatidae</taxon>
        <taxon>Leishmaniinae</taxon>
        <taxon>Leishmania</taxon>
        <taxon>Leishmania guyanensis species complex</taxon>
    </lineage>
</organism>
<feature type="domain" description="C3H1-type" evidence="3">
    <location>
        <begin position="262"/>
        <end position="290"/>
    </location>
</feature>
<dbReference type="eggNOG" id="ENOG502SMWX">
    <property type="taxonomic scope" value="Eukaryota"/>
</dbReference>
<evidence type="ECO:0000259" key="3">
    <source>
        <dbReference type="PROSITE" id="PS50103"/>
    </source>
</evidence>
<evidence type="ECO:0000313" key="5">
    <source>
        <dbReference type="Proteomes" id="UP000063063"/>
    </source>
</evidence>
<feature type="domain" description="C3H1-type" evidence="3">
    <location>
        <begin position="89"/>
        <end position="117"/>
    </location>
</feature>